<dbReference type="SUPFAM" id="SSF47203">
    <property type="entry name" value="Acyl-CoA dehydrogenase C-terminal domain-like"/>
    <property type="match status" value="1"/>
</dbReference>
<dbReference type="InterPro" id="IPR025878">
    <property type="entry name" value="Acyl-CoA_dh-like_C_dom"/>
</dbReference>
<dbReference type="OrthoDB" id="2769798at2"/>
<evidence type="ECO:0000313" key="16">
    <source>
        <dbReference type="Proteomes" id="UP000264006"/>
    </source>
</evidence>
<keyword evidence="3 10" id="KW-0285">Flavoprotein</keyword>
<evidence type="ECO:0000259" key="13">
    <source>
        <dbReference type="Pfam" id="PF02771"/>
    </source>
</evidence>
<dbReference type="GO" id="GO:0050660">
    <property type="term" value="F:flavin adenine dinucleotide binding"/>
    <property type="evidence" value="ECO:0007669"/>
    <property type="project" value="InterPro"/>
</dbReference>
<sequence length="596" mass="64364">MTYRAPVRDMMFVLKNVAELDTLQSIDAFAHADEELVEGLLRECGRFCSEVIAPTNVDGDQQGSVIRGEGEGVTAPDSFHSAYSQYVDAGWGAIQFPEEFGGGNFPLAVATAVKEMITAANMAFSLCPMLTTGAVVDLLAHGNDYLQQTFLPKMVTGEWTGTMNLSEPQAGSDVGALTTKAEPAEDGTYRVSGTKIWITWGDHDLTENICHLVLARLPDAPVGTKGISLFLVPKYLVNDDGSIGERNAVEVVSTEHKLGIHASPTCVMEYDKAIGYMVGEPNQGMRQMFTMMNDARLGVGAQGLSIADRAYQQAVQYSLERRQGKAPGDEELENGQSLIVKHPDVRRMLLTMKSQIEAIRALTYRNAAALDMAHHHADEGVRNRERMMADLLTPLTKAWGTDLGVELTSIAIQIYGGMGYVEETGVAQHFRDARIAPIYEGTNGIQAMDLLGRKLGMDGGAFVKAVLAEIREQAATLDDPAFGSFRQHLEGAVDAVETAMTWLMTNRTDFNASFGGATPFLRMFATMMAGSLLAKGAVAAKSAIDGGDDDQFLVDKLSTARFFAGNILSTVPGLVDSVTFGADDLFAIDDTRLQSV</sequence>
<comment type="similarity">
    <text evidence="2 10">Belongs to the acyl-CoA dehydrogenase family.</text>
</comment>
<evidence type="ECO:0000256" key="4">
    <source>
        <dbReference type="ARBA" id="ARBA00022827"/>
    </source>
</evidence>
<dbReference type="Pfam" id="PF00441">
    <property type="entry name" value="Acyl-CoA_dh_1"/>
    <property type="match status" value="1"/>
</dbReference>
<dbReference type="InterPro" id="IPR009100">
    <property type="entry name" value="AcylCoA_DH/oxidase_NM_dom_sf"/>
</dbReference>
<keyword evidence="16" id="KW-1185">Reference proteome</keyword>
<dbReference type="FunFam" id="2.40.110.10:FF:000031">
    <property type="entry name" value="Acyl-CoA dehydrogenase, putative"/>
    <property type="match status" value="1"/>
</dbReference>
<dbReference type="InterPro" id="IPR009075">
    <property type="entry name" value="AcylCo_DH/oxidase_C"/>
</dbReference>
<dbReference type="InterPro" id="IPR013786">
    <property type="entry name" value="AcylCoA_DH/ox_N"/>
</dbReference>
<keyword evidence="4 10" id="KW-0274">FAD</keyword>
<dbReference type="Gene3D" id="1.20.140.10">
    <property type="entry name" value="Butyryl-CoA Dehydrogenase, subunit A, domain 3"/>
    <property type="match status" value="1"/>
</dbReference>
<feature type="domain" description="Acyl-CoA oxidase/dehydrogenase middle" evidence="12">
    <location>
        <begin position="163"/>
        <end position="272"/>
    </location>
</feature>
<evidence type="ECO:0000256" key="2">
    <source>
        <dbReference type="ARBA" id="ARBA00009347"/>
    </source>
</evidence>
<evidence type="ECO:0000256" key="6">
    <source>
        <dbReference type="ARBA" id="ARBA00051388"/>
    </source>
</evidence>
<dbReference type="InterPro" id="IPR052166">
    <property type="entry name" value="Diverse_Acyl-CoA_DH"/>
</dbReference>
<name>A0A346XXZ8_9ACTN</name>
<dbReference type="EC" id="1.3.99.41" evidence="8"/>
<dbReference type="PANTHER" id="PTHR42803:SF1">
    <property type="entry name" value="BROAD-SPECIFICITY LINEAR ACYL-COA DEHYDROGENASE FADE5"/>
    <property type="match status" value="1"/>
</dbReference>
<reference evidence="15 16" key="1">
    <citation type="submission" date="2018-09" db="EMBL/GenBank/DDBJ databases">
        <title>Complete genome sequence of Euzebya sp. DY32-46 isolated from seawater of Pacific Ocean.</title>
        <authorList>
            <person name="Xu L."/>
            <person name="Wu Y.-H."/>
            <person name="Xu X.-W."/>
        </authorList>
    </citation>
    <scope>NUCLEOTIDE SEQUENCE [LARGE SCALE GENOMIC DNA]</scope>
    <source>
        <strain evidence="15 16">DY32-46</strain>
    </source>
</reference>
<accession>A0A346XXZ8</accession>
<dbReference type="Gene3D" id="2.40.110.10">
    <property type="entry name" value="Butyryl-CoA Dehydrogenase, subunit A, domain 2"/>
    <property type="match status" value="1"/>
</dbReference>
<dbReference type="InterPro" id="IPR037069">
    <property type="entry name" value="AcylCoA_DH/ox_N_sf"/>
</dbReference>
<dbReference type="Pfam" id="PF02770">
    <property type="entry name" value="Acyl-CoA_dh_M"/>
    <property type="match status" value="1"/>
</dbReference>
<dbReference type="InterPro" id="IPR006091">
    <property type="entry name" value="Acyl-CoA_Oxase/DH_mid-dom"/>
</dbReference>
<evidence type="ECO:0000256" key="7">
    <source>
        <dbReference type="ARBA" id="ARBA00058683"/>
    </source>
</evidence>
<comment type="cofactor">
    <cofactor evidence="1 10">
        <name>FAD</name>
        <dbReference type="ChEBI" id="CHEBI:57692"/>
    </cofactor>
</comment>
<dbReference type="EMBL" id="CP031165">
    <property type="protein sequence ID" value="AXV07095.1"/>
    <property type="molecule type" value="Genomic_DNA"/>
</dbReference>
<dbReference type="Pfam" id="PF12806">
    <property type="entry name" value="Acyl-CoA_dh_C"/>
    <property type="match status" value="1"/>
</dbReference>
<evidence type="ECO:0000256" key="9">
    <source>
        <dbReference type="ARBA" id="ARBA00069043"/>
    </source>
</evidence>
<feature type="domain" description="Acetyl-CoA dehydrogenase-like C-terminal" evidence="14">
    <location>
        <begin position="467"/>
        <end position="589"/>
    </location>
</feature>
<feature type="domain" description="Acyl-CoA dehydrogenase/oxidase C-terminal" evidence="11">
    <location>
        <begin position="282"/>
        <end position="450"/>
    </location>
</feature>
<comment type="catalytic activity">
    <reaction evidence="6">
        <text>3-(methylsulfanyl)propanoyl-CoA + oxidized [electron-transfer flavoprotein] + H(+) = 3-(methylsulfanyl)acryloyl-CoA + reduced [electron-transfer flavoprotein]</text>
        <dbReference type="Rhea" id="RHEA:52612"/>
        <dbReference type="Rhea" id="RHEA-COMP:10685"/>
        <dbReference type="Rhea" id="RHEA-COMP:10686"/>
        <dbReference type="ChEBI" id="CHEBI:15378"/>
        <dbReference type="ChEBI" id="CHEBI:57692"/>
        <dbReference type="ChEBI" id="CHEBI:58307"/>
        <dbReference type="ChEBI" id="CHEBI:82815"/>
        <dbReference type="ChEBI" id="CHEBI:84994"/>
        <dbReference type="EC" id="1.3.99.41"/>
    </reaction>
    <physiologicalReaction direction="left-to-right" evidence="6">
        <dbReference type="Rhea" id="RHEA:52613"/>
    </physiologicalReaction>
</comment>
<organism evidence="15 16">
    <name type="scientific">Euzebya pacifica</name>
    <dbReference type="NCBI Taxonomy" id="1608957"/>
    <lineage>
        <taxon>Bacteria</taxon>
        <taxon>Bacillati</taxon>
        <taxon>Actinomycetota</taxon>
        <taxon>Nitriliruptoria</taxon>
        <taxon>Euzebyales</taxon>
    </lineage>
</organism>
<evidence type="ECO:0000256" key="8">
    <source>
        <dbReference type="ARBA" id="ARBA00066694"/>
    </source>
</evidence>
<dbReference type="Pfam" id="PF02771">
    <property type="entry name" value="Acyl-CoA_dh_N"/>
    <property type="match status" value="1"/>
</dbReference>
<dbReference type="Proteomes" id="UP000264006">
    <property type="component" value="Chromosome"/>
</dbReference>
<dbReference type="SUPFAM" id="SSF56645">
    <property type="entry name" value="Acyl-CoA dehydrogenase NM domain-like"/>
    <property type="match status" value="1"/>
</dbReference>
<evidence type="ECO:0000259" key="14">
    <source>
        <dbReference type="Pfam" id="PF12806"/>
    </source>
</evidence>
<feature type="domain" description="Acyl-CoA dehydrogenase/oxidase N-terminal" evidence="13">
    <location>
        <begin position="81"/>
        <end position="158"/>
    </location>
</feature>
<gene>
    <name evidence="15" type="ORF">DVS28_a2414</name>
</gene>
<evidence type="ECO:0000256" key="1">
    <source>
        <dbReference type="ARBA" id="ARBA00001974"/>
    </source>
</evidence>
<proteinExistence type="inferred from homology"/>
<evidence type="ECO:0000259" key="12">
    <source>
        <dbReference type="Pfam" id="PF02770"/>
    </source>
</evidence>
<dbReference type="RefSeq" id="WP_114591648.1">
    <property type="nucleotide sequence ID" value="NZ_CP031165.1"/>
</dbReference>
<evidence type="ECO:0000256" key="5">
    <source>
        <dbReference type="ARBA" id="ARBA00023002"/>
    </source>
</evidence>
<evidence type="ECO:0000313" key="15">
    <source>
        <dbReference type="EMBL" id="AXV07095.1"/>
    </source>
</evidence>
<evidence type="ECO:0000256" key="3">
    <source>
        <dbReference type="ARBA" id="ARBA00022630"/>
    </source>
</evidence>
<comment type="function">
    <text evidence="7">Involved in the assimilation of dimethylsulphoniopropionate (DMSP), an important compound in the fixation of carbon in marine phytoplankton, by mediating the conversion of 3-(methylthio)propanoyl-CoA (MMPA-CoA) to 3-(methylthio)acryloyl-CoA (MTA-CoA).</text>
</comment>
<dbReference type="InterPro" id="IPR036250">
    <property type="entry name" value="AcylCo_DH-like_C"/>
</dbReference>
<dbReference type="PANTHER" id="PTHR42803">
    <property type="entry name" value="ACYL-COA DEHYDROGENASE"/>
    <property type="match status" value="1"/>
</dbReference>
<evidence type="ECO:0000259" key="11">
    <source>
        <dbReference type="Pfam" id="PF00441"/>
    </source>
</evidence>
<keyword evidence="5 10" id="KW-0560">Oxidoreductase</keyword>
<dbReference type="KEGG" id="euz:DVS28_a2414"/>
<dbReference type="Gene3D" id="1.10.540.10">
    <property type="entry name" value="Acyl-CoA dehydrogenase/oxidase, N-terminal domain"/>
    <property type="match status" value="1"/>
</dbReference>
<dbReference type="GO" id="GO:0016627">
    <property type="term" value="F:oxidoreductase activity, acting on the CH-CH group of donors"/>
    <property type="evidence" value="ECO:0007669"/>
    <property type="project" value="InterPro"/>
</dbReference>
<dbReference type="AlphaFoldDB" id="A0A346XXZ8"/>
<evidence type="ECO:0000256" key="10">
    <source>
        <dbReference type="RuleBase" id="RU362125"/>
    </source>
</evidence>
<dbReference type="InterPro" id="IPR046373">
    <property type="entry name" value="Acyl-CoA_Oxase/DH_mid-dom_sf"/>
</dbReference>
<protein>
    <recommendedName>
        <fullName evidence="9">3-methylmercaptopropionyl-CoA dehydrogenase</fullName>
        <ecNumber evidence="8">1.3.99.41</ecNumber>
    </recommendedName>
</protein>